<dbReference type="InterPro" id="IPR038570">
    <property type="entry name" value="HicA_sf"/>
</dbReference>
<dbReference type="RefSeq" id="WP_145280180.1">
    <property type="nucleotide sequence ID" value="NZ_CP036291.1"/>
</dbReference>
<evidence type="ECO:0000256" key="1">
    <source>
        <dbReference type="ARBA" id="ARBA00006620"/>
    </source>
</evidence>
<evidence type="ECO:0000256" key="6">
    <source>
        <dbReference type="ARBA" id="ARBA00022884"/>
    </source>
</evidence>
<evidence type="ECO:0000256" key="7">
    <source>
        <dbReference type="ARBA" id="ARBA00023016"/>
    </source>
</evidence>
<organism evidence="8 9">
    <name type="scientific">Pirellulimonas nuda</name>
    <dbReference type="NCBI Taxonomy" id="2528009"/>
    <lineage>
        <taxon>Bacteria</taxon>
        <taxon>Pseudomonadati</taxon>
        <taxon>Planctomycetota</taxon>
        <taxon>Planctomycetia</taxon>
        <taxon>Pirellulales</taxon>
        <taxon>Lacipirellulaceae</taxon>
        <taxon>Pirellulimonas</taxon>
    </lineage>
</organism>
<accession>A0A518D5H2</accession>
<reference evidence="8 9" key="1">
    <citation type="submission" date="2019-02" db="EMBL/GenBank/DDBJ databases">
        <title>Deep-cultivation of Planctomycetes and their phenomic and genomic characterization uncovers novel biology.</title>
        <authorList>
            <person name="Wiegand S."/>
            <person name="Jogler M."/>
            <person name="Boedeker C."/>
            <person name="Pinto D."/>
            <person name="Vollmers J."/>
            <person name="Rivas-Marin E."/>
            <person name="Kohn T."/>
            <person name="Peeters S.H."/>
            <person name="Heuer A."/>
            <person name="Rast P."/>
            <person name="Oberbeckmann S."/>
            <person name="Bunk B."/>
            <person name="Jeske O."/>
            <person name="Meyerdierks A."/>
            <person name="Storesund J.E."/>
            <person name="Kallscheuer N."/>
            <person name="Luecker S."/>
            <person name="Lage O.M."/>
            <person name="Pohl T."/>
            <person name="Merkel B.J."/>
            <person name="Hornburger P."/>
            <person name="Mueller R.-W."/>
            <person name="Bruemmer F."/>
            <person name="Labrenz M."/>
            <person name="Spormann A.M."/>
            <person name="Op den Camp H."/>
            <person name="Overmann J."/>
            <person name="Amann R."/>
            <person name="Jetten M.S.M."/>
            <person name="Mascher T."/>
            <person name="Medema M.H."/>
            <person name="Devos D.P."/>
            <person name="Kaster A.-K."/>
            <person name="Ovreas L."/>
            <person name="Rohde M."/>
            <person name="Galperin M.Y."/>
            <person name="Jogler C."/>
        </authorList>
    </citation>
    <scope>NUCLEOTIDE SEQUENCE [LARGE SCALE GENOMIC DNA]</scope>
    <source>
        <strain evidence="8 9">Pla175</strain>
    </source>
</reference>
<evidence type="ECO:0000256" key="4">
    <source>
        <dbReference type="ARBA" id="ARBA00022759"/>
    </source>
</evidence>
<keyword evidence="4" id="KW-0255">Endonuclease</keyword>
<comment type="similarity">
    <text evidence="1">Belongs to the HicA mRNA interferase family.</text>
</comment>
<dbReference type="GO" id="GO:0004519">
    <property type="term" value="F:endonuclease activity"/>
    <property type="evidence" value="ECO:0007669"/>
    <property type="project" value="UniProtKB-KW"/>
</dbReference>
<dbReference type="KEGG" id="pnd:Pla175_00590"/>
<dbReference type="AlphaFoldDB" id="A0A518D5H2"/>
<keyword evidence="5" id="KW-0378">Hydrolase</keyword>
<dbReference type="GO" id="GO:0016787">
    <property type="term" value="F:hydrolase activity"/>
    <property type="evidence" value="ECO:0007669"/>
    <property type="project" value="UniProtKB-KW"/>
</dbReference>
<evidence type="ECO:0000256" key="3">
    <source>
        <dbReference type="ARBA" id="ARBA00022722"/>
    </source>
</evidence>
<dbReference type="Pfam" id="PF07927">
    <property type="entry name" value="HicA_toxin"/>
    <property type="match status" value="1"/>
</dbReference>
<dbReference type="Proteomes" id="UP000317429">
    <property type="component" value="Chromosome"/>
</dbReference>
<evidence type="ECO:0000313" key="9">
    <source>
        <dbReference type="Proteomes" id="UP000317429"/>
    </source>
</evidence>
<evidence type="ECO:0000256" key="5">
    <source>
        <dbReference type="ARBA" id="ARBA00022801"/>
    </source>
</evidence>
<evidence type="ECO:0000313" key="8">
    <source>
        <dbReference type="EMBL" id="QDU86709.1"/>
    </source>
</evidence>
<keyword evidence="9" id="KW-1185">Reference proteome</keyword>
<proteinExistence type="inferred from homology"/>
<dbReference type="GO" id="GO:0003729">
    <property type="term" value="F:mRNA binding"/>
    <property type="evidence" value="ECO:0007669"/>
    <property type="project" value="InterPro"/>
</dbReference>
<keyword evidence="3" id="KW-0540">Nuclease</keyword>
<keyword evidence="6" id="KW-0694">RNA-binding</keyword>
<name>A0A518D5H2_9BACT</name>
<keyword evidence="7" id="KW-0346">Stress response</keyword>
<evidence type="ECO:0000256" key="2">
    <source>
        <dbReference type="ARBA" id="ARBA00022649"/>
    </source>
</evidence>
<dbReference type="Gene3D" id="3.30.920.30">
    <property type="entry name" value="Hypothetical protein"/>
    <property type="match status" value="1"/>
</dbReference>
<dbReference type="OrthoDB" id="286048at2"/>
<sequence>MKAVSGKRQAQLAEARGWRLARISGSHHVYVAEGRRERLVIPIHGSRPLKIGLQRSLMKIVPVGEDEL</sequence>
<gene>
    <name evidence="8" type="ORF">Pla175_00590</name>
</gene>
<protein>
    <submittedName>
        <fullName evidence="8">YcfA-like protein</fullName>
    </submittedName>
</protein>
<dbReference type="InterPro" id="IPR012933">
    <property type="entry name" value="HicA_mRNA_interferase"/>
</dbReference>
<dbReference type="EMBL" id="CP036291">
    <property type="protein sequence ID" value="QDU86709.1"/>
    <property type="molecule type" value="Genomic_DNA"/>
</dbReference>
<keyword evidence="2" id="KW-1277">Toxin-antitoxin system</keyword>
<dbReference type="SUPFAM" id="SSF54786">
    <property type="entry name" value="YcfA/nrd intein domain"/>
    <property type="match status" value="1"/>
</dbReference>